<feature type="active site" description="Proton acceptor" evidence="1">
    <location>
        <position position="24"/>
    </location>
</feature>
<evidence type="ECO:0000313" key="4">
    <source>
        <dbReference type="EMBL" id="ADU65610.1"/>
    </source>
</evidence>
<dbReference type="eggNOG" id="COG3980">
    <property type="taxonomic scope" value="Bacteria"/>
</dbReference>
<dbReference type="Pfam" id="PF13302">
    <property type="entry name" value="Acetyltransf_3"/>
    <property type="match status" value="1"/>
</dbReference>
<protein>
    <submittedName>
        <fullName evidence="4">Pseudaminic acid biosynthesis-associated protein PseG</fullName>
    </submittedName>
</protein>
<organism evidence="4 5">
    <name type="scientific">Desulfurispirillum indicum (strain ATCC BAA-1389 / DSM 22839 / S5)</name>
    <dbReference type="NCBI Taxonomy" id="653733"/>
    <lineage>
        <taxon>Bacteria</taxon>
        <taxon>Pseudomonadati</taxon>
        <taxon>Chrysiogenota</taxon>
        <taxon>Chrysiogenia</taxon>
        <taxon>Chrysiogenales</taxon>
        <taxon>Chrysiogenaceae</taxon>
        <taxon>Desulfurispirillum</taxon>
    </lineage>
</organism>
<dbReference type="InterPro" id="IPR000182">
    <property type="entry name" value="GNAT_dom"/>
</dbReference>
<evidence type="ECO:0000259" key="3">
    <source>
        <dbReference type="PROSITE" id="PS51186"/>
    </source>
</evidence>
<dbReference type="EMBL" id="CP002432">
    <property type="protein sequence ID" value="ADU65610.1"/>
    <property type="molecule type" value="Genomic_DNA"/>
</dbReference>
<dbReference type="PANTHER" id="PTHR43415:SF3">
    <property type="entry name" value="GNAT-FAMILY ACETYLTRANSFERASE"/>
    <property type="match status" value="1"/>
</dbReference>
<proteinExistence type="predicted"/>
<dbReference type="Proteomes" id="UP000002572">
    <property type="component" value="Chromosome"/>
</dbReference>
<dbReference type="Gene3D" id="3.40.50.2000">
    <property type="entry name" value="Glycogen Phosphorylase B"/>
    <property type="match status" value="1"/>
</dbReference>
<dbReference type="InterPro" id="IPR016181">
    <property type="entry name" value="Acyl_CoA_acyltransferase"/>
</dbReference>
<dbReference type="SUPFAM" id="SSF55729">
    <property type="entry name" value="Acyl-CoA N-acyltransferases (Nat)"/>
    <property type="match status" value="1"/>
</dbReference>
<dbReference type="PROSITE" id="PS51186">
    <property type="entry name" value="GNAT"/>
    <property type="match status" value="1"/>
</dbReference>
<dbReference type="HOGENOM" id="CLU_023406_0_1_0"/>
<accession>E6W2M6</accession>
<feature type="binding site" evidence="2">
    <location>
        <position position="176"/>
    </location>
    <ligand>
        <name>substrate</name>
    </ligand>
</feature>
<dbReference type="InParanoid" id="E6W2M6"/>
<dbReference type="eggNOG" id="COG1670">
    <property type="taxonomic scope" value="Bacteria"/>
</dbReference>
<sequence length="511" mass="57117">METRAGSPCIAIRADASTGIGTGHVMRCLTLAEELRQRGANVHFLCRAHPGHMGEVIRARGFALTLLPPPVMPFDADDYATWLGAPAGEDARQTMEALQGMEVAWLIVDHYAIDEHWEQLLRPHTAKILVIDDLANRHHDCDLLLDQTYGRCEEQYGPLVPEHAVFLLGSQYALLRAEFARWRAYSLKRRTGEEFRHLLVTMGGVDAANHTSLVLTALRGCELPPDLKITVILGHGSPHVDEVRRHAANLPWQTEVRCGVGNMAELLAGSDLCIGAAGSTTWERCCLGVPSVVYGSAVNQREILAQLGEHGAMLEMRSLDSLCTVLMEAVARRENLSLRAREVCDQLGVSRVADHLVPVPCERQDVVLRRVQWSDARQLYEWQIHPQTRRHSRNSAPPTWQEHCEWLKARLHSPSSFMYLIEQSGLPVGTVRIDLVDSGKDLYETSISLDPDHYGQGFAQQALVAINRAFAQLSLLAHIKPENAASVKLFSRCGYRQTDETHYLREARHDK</sequence>
<dbReference type="AlphaFoldDB" id="E6W2M6"/>
<dbReference type="GO" id="GO:0016747">
    <property type="term" value="F:acyltransferase activity, transferring groups other than amino-acyl groups"/>
    <property type="evidence" value="ECO:0007669"/>
    <property type="project" value="InterPro"/>
</dbReference>
<feature type="domain" description="N-acetyltransferase" evidence="3">
    <location>
        <begin position="366"/>
        <end position="511"/>
    </location>
</feature>
<dbReference type="KEGG" id="din:Selin_0870"/>
<evidence type="ECO:0000313" key="5">
    <source>
        <dbReference type="Proteomes" id="UP000002572"/>
    </source>
</evidence>
<dbReference type="SUPFAM" id="SSF53756">
    <property type="entry name" value="UDP-Glycosyltransferase/glycogen phosphorylase"/>
    <property type="match status" value="1"/>
</dbReference>
<dbReference type="Gene3D" id="3.40.630.30">
    <property type="match status" value="1"/>
</dbReference>
<dbReference type="PANTHER" id="PTHR43415">
    <property type="entry name" value="SPERMIDINE N(1)-ACETYLTRANSFERASE"/>
    <property type="match status" value="1"/>
</dbReference>
<feature type="binding site" evidence="2">
    <location>
        <position position="283"/>
    </location>
    <ligand>
        <name>substrate</name>
    </ligand>
</feature>
<dbReference type="InterPro" id="IPR020023">
    <property type="entry name" value="PseG"/>
</dbReference>
<name>E6W2M6_DESIS</name>
<dbReference type="RefSeq" id="WP_013505496.1">
    <property type="nucleotide sequence ID" value="NC_014836.1"/>
</dbReference>
<dbReference type="OrthoDB" id="9805604at2"/>
<dbReference type="NCBIfam" id="TIGR03590">
    <property type="entry name" value="PseG"/>
    <property type="match status" value="1"/>
</dbReference>
<reference evidence="4 5" key="1">
    <citation type="submission" date="2010-12" db="EMBL/GenBank/DDBJ databases">
        <title>Complete sequence of Desulfurispirillum indicum S5.</title>
        <authorList>
            <consortium name="US DOE Joint Genome Institute"/>
            <person name="Lucas S."/>
            <person name="Copeland A."/>
            <person name="Lapidus A."/>
            <person name="Cheng J.-F."/>
            <person name="Goodwin L."/>
            <person name="Pitluck S."/>
            <person name="Chertkov O."/>
            <person name="Held B."/>
            <person name="Detter J.C."/>
            <person name="Han C."/>
            <person name="Tapia R."/>
            <person name="Land M."/>
            <person name="Hauser L."/>
            <person name="Kyrpides N."/>
            <person name="Ivanova N."/>
            <person name="Mikhailova N."/>
            <person name="Haggblom M."/>
            <person name="Rauschenbach I."/>
            <person name="Bini E."/>
            <person name="Woyke T."/>
        </authorList>
    </citation>
    <scope>NUCLEOTIDE SEQUENCE [LARGE SCALE GENOMIC DNA]</scope>
    <source>
        <strain evidence="5">ATCC BAA-1389 / DSM 22839 / S5</strain>
    </source>
</reference>
<keyword evidence="5" id="KW-1185">Reference proteome</keyword>
<dbReference type="STRING" id="653733.Selin_0870"/>
<dbReference type="Gene3D" id="3.40.50.11190">
    <property type="match status" value="1"/>
</dbReference>
<gene>
    <name evidence="4" type="ordered locus">Selin_0870</name>
</gene>
<evidence type="ECO:0000256" key="1">
    <source>
        <dbReference type="PIRSR" id="PIRSR620023-1"/>
    </source>
</evidence>
<evidence type="ECO:0000256" key="2">
    <source>
        <dbReference type="PIRSR" id="PIRSR620023-2"/>
    </source>
</evidence>